<dbReference type="EMBL" id="BSNV01000054">
    <property type="protein sequence ID" value="GLQ67457.1"/>
    <property type="molecule type" value="Genomic_DNA"/>
</dbReference>
<evidence type="ECO:0000313" key="2">
    <source>
        <dbReference type="Proteomes" id="UP001156629"/>
    </source>
</evidence>
<dbReference type="Proteomes" id="UP001156629">
    <property type="component" value="Unassembled WGS sequence"/>
</dbReference>
<comment type="caution">
    <text evidence="1">The sequence shown here is derived from an EMBL/GenBank/DDBJ whole genome shotgun (WGS) entry which is preliminary data.</text>
</comment>
<keyword evidence="2" id="KW-1185">Reference proteome</keyword>
<evidence type="ECO:0008006" key="3">
    <source>
        <dbReference type="Google" id="ProtNLM"/>
    </source>
</evidence>
<sequence length="153" mass="16895">MQSHSRDFPQIVPLKECPIYFGFSAATATRLVRQGDIQIARLGKAGIVTASVREMIKRKIRAAARNETDVPNLGTLLTQYHDLPALLHMSHVERHFHFSRSTAYCLAKQRHITTIKIGTARLVVVDLLLVSLQQKTVVLCTNDSCGSASGDSP</sequence>
<gene>
    <name evidence="1" type="ORF">GCM10007870_30420</name>
</gene>
<dbReference type="GeneID" id="76196161"/>
<name>A0ABQ5WWN6_9PROT</name>
<accession>A0ABQ5WWN6</accession>
<evidence type="ECO:0000313" key="1">
    <source>
        <dbReference type="EMBL" id="GLQ67457.1"/>
    </source>
</evidence>
<organism evidence="1 2">
    <name type="scientific">Gluconobacter kondonii</name>
    <dbReference type="NCBI Taxonomy" id="941463"/>
    <lineage>
        <taxon>Bacteria</taxon>
        <taxon>Pseudomonadati</taxon>
        <taxon>Pseudomonadota</taxon>
        <taxon>Alphaproteobacteria</taxon>
        <taxon>Acetobacterales</taxon>
        <taxon>Acetobacteraceae</taxon>
        <taxon>Gluconobacter</taxon>
    </lineage>
</organism>
<protein>
    <recommendedName>
        <fullName evidence="3">Helix-turn-helix domain-containing protein</fullName>
    </recommendedName>
</protein>
<dbReference type="RefSeq" id="WP_099287792.1">
    <property type="nucleotide sequence ID" value="NZ_BEWP01000050.1"/>
</dbReference>
<reference evidence="2" key="1">
    <citation type="journal article" date="2019" name="Int. J. Syst. Evol. Microbiol.">
        <title>The Global Catalogue of Microorganisms (GCM) 10K type strain sequencing project: providing services to taxonomists for standard genome sequencing and annotation.</title>
        <authorList>
            <consortium name="The Broad Institute Genomics Platform"/>
            <consortium name="The Broad Institute Genome Sequencing Center for Infectious Disease"/>
            <person name="Wu L."/>
            <person name="Ma J."/>
        </authorList>
    </citation>
    <scope>NUCLEOTIDE SEQUENCE [LARGE SCALE GENOMIC DNA]</scope>
    <source>
        <strain evidence="2">NBRC 3266</strain>
    </source>
</reference>
<proteinExistence type="predicted"/>